<evidence type="ECO:0000256" key="3">
    <source>
        <dbReference type="ARBA" id="ARBA00023163"/>
    </source>
</evidence>
<dbReference type="SMART" id="SM00347">
    <property type="entry name" value="HTH_MARR"/>
    <property type="match status" value="1"/>
</dbReference>
<keyword evidence="3" id="KW-0804">Transcription</keyword>
<dbReference type="InterPro" id="IPR036390">
    <property type="entry name" value="WH_DNA-bd_sf"/>
</dbReference>
<dbReference type="GO" id="GO:0003677">
    <property type="term" value="F:DNA binding"/>
    <property type="evidence" value="ECO:0007669"/>
    <property type="project" value="UniProtKB-KW"/>
</dbReference>
<dbReference type="GO" id="GO:0003700">
    <property type="term" value="F:DNA-binding transcription factor activity"/>
    <property type="evidence" value="ECO:0007669"/>
    <property type="project" value="InterPro"/>
</dbReference>
<keyword evidence="1" id="KW-0805">Transcription regulation</keyword>
<comment type="caution">
    <text evidence="5">The sequence shown here is derived from an EMBL/GenBank/DDBJ whole genome shotgun (WGS) entry which is preliminary data.</text>
</comment>
<dbReference type="GO" id="GO:0006950">
    <property type="term" value="P:response to stress"/>
    <property type="evidence" value="ECO:0007669"/>
    <property type="project" value="TreeGrafter"/>
</dbReference>
<feature type="domain" description="HTH marR-type" evidence="4">
    <location>
        <begin position="9"/>
        <end position="142"/>
    </location>
</feature>
<protein>
    <submittedName>
        <fullName evidence="5">MarR family transcriptional regulator</fullName>
    </submittedName>
</protein>
<keyword evidence="2" id="KW-0238">DNA-binding</keyword>
<evidence type="ECO:0000313" key="5">
    <source>
        <dbReference type="EMBL" id="KAA2212665.1"/>
    </source>
</evidence>
<evidence type="ECO:0000256" key="1">
    <source>
        <dbReference type="ARBA" id="ARBA00023015"/>
    </source>
</evidence>
<dbReference type="PANTHER" id="PTHR33164:SF64">
    <property type="entry name" value="TRANSCRIPTIONAL REGULATOR SLYA"/>
    <property type="match status" value="1"/>
</dbReference>
<dbReference type="InterPro" id="IPR000835">
    <property type="entry name" value="HTH_MarR-typ"/>
</dbReference>
<dbReference type="AlphaFoldDB" id="A0A5B2TF76"/>
<dbReference type="PANTHER" id="PTHR33164">
    <property type="entry name" value="TRANSCRIPTIONAL REGULATOR, MARR FAMILY"/>
    <property type="match status" value="1"/>
</dbReference>
<evidence type="ECO:0000256" key="2">
    <source>
        <dbReference type="ARBA" id="ARBA00023125"/>
    </source>
</evidence>
<dbReference type="EMBL" id="VUKA01000006">
    <property type="protein sequence ID" value="KAA2212665.1"/>
    <property type="molecule type" value="Genomic_DNA"/>
</dbReference>
<dbReference type="InterPro" id="IPR036388">
    <property type="entry name" value="WH-like_DNA-bd_sf"/>
</dbReference>
<dbReference type="PROSITE" id="PS50995">
    <property type="entry name" value="HTH_MARR_2"/>
    <property type="match status" value="1"/>
</dbReference>
<dbReference type="InterPro" id="IPR039422">
    <property type="entry name" value="MarR/SlyA-like"/>
</dbReference>
<dbReference type="Proteomes" id="UP000322110">
    <property type="component" value="Unassembled WGS sequence"/>
</dbReference>
<dbReference type="SUPFAM" id="SSF46785">
    <property type="entry name" value="Winged helix' DNA-binding domain"/>
    <property type="match status" value="1"/>
</dbReference>
<name>A0A5B2TF76_9PROT</name>
<organism evidence="5 6">
    <name type="scientific">Teichococcus oryzae</name>
    <dbReference type="NCBI Taxonomy" id="1608942"/>
    <lineage>
        <taxon>Bacteria</taxon>
        <taxon>Pseudomonadati</taxon>
        <taxon>Pseudomonadota</taxon>
        <taxon>Alphaproteobacteria</taxon>
        <taxon>Acetobacterales</taxon>
        <taxon>Roseomonadaceae</taxon>
        <taxon>Roseomonas</taxon>
    </lineage>
</organism>
<dbReference type="OrthoDB" id="7427954at2"/>
<dbReference type="Pfam" id="PF12802">
    <property type="entry name" value="MarR_2"/>
    <property type="match status" value="1"/>
</dbReference>
<dbReference type="Gene3D" id="1.10.10.10">
    <property type="entry name" value="Winged helix-like DNA-binding domain superfamily/Winged helix DNA-binding domain"/>
    <property type="match status" value="1"/>
</dbReference>
<keyword evidence="6" id="KW-1185">Reference proteome</keyword>
<evidence type="ECO:0000313" key="6">
    <source>
        <dbReference type="Proteomes" id="UP000322110"/>
    </source>
</evidence>
<gene>
    <name evidence="5" type="ORF">F0Q34_13180</name>
</gene>
<reference evidence="5 6" key="1">
    <citation type="journal article" date="2015" name="Int. J. Syst. Evol. Microbiol.">
        <title>Roseomonas oryzae sp. nov., isolated from paddy rhizosphere soil.</title>
        <authorList>
            <person name="Ramaprasad E.V."/>
            <person name="Sasikala Ch."/>
            <person name="Ramana Ch.V."/>
        </authorList>
    </citation>
    <scope>NUCLEOTIDE SEQUENCE [LARGE SCALE GENOMIC DNA]</scope>
    <source>
        <strain evidence="5 6">KCTC 42542</strain>
    </source>
</reference>
<accession>A0A5B2TF76</accession>
<dbReference type="PRINTS" id="PR00598">
    <property type="entry name" value="HTHMARR"/>
</dbReference>
<proteinExistence type="predicted"/>
<sequence length="152" mass="16628">MRMEAADRRTAFGLRLLRLARLWRQAVDAEIQKDTFPDSGWRALIGLHRSGEGLRQKDLAAAMAIEGPSLVRLLDNLGAAGLVRREMDAGDRRARRLVLTPEGRAAAARIEARLSAAEAALLDGLPDSELDACSAVLSRLEQRLHARKIGTP</sequence>
<evidence type="ECO:0000259" key="4">
    <source>
        <dbReference type="PROSITE" id="PS50995"/>
    </source>
</evidence>
<dbReference type="RefSeq" id="WP_149812693.1">
    <property type="nucleotide sequence ID" value="NZ_VUKA01000006.1"/>
</dbReference>